<dbReference type="SUPFAM" id="SSF48726">
    <property type="entry name" value="Immunoglobulin"/>
    <property type="match status" value="2"/>
</dbReference>
<dbReference type="AlphaFoldDB" id="A0AAW0H1E2"/>
<protein>
    <submittedName>
        <fullName evidence="1">Uncharacterized protein</fullName>
    </submittedName>
</protein>
<name>A0AAW0H1E2_MYOGA</name>
<dbReference type="InterPro" id="IPR036179">
    <property type="entry name" value="Ig-like_dom_sf"/>
</dbReference>
<dbReference type="EMBL" id="JBBHLL010001361">
    <property type="protein sequence ID" value="KAK7796183.1"/>
    <property type="molecule type" value="Genomic_DNA"/>
</dbReference>
<evidence type="ECO:0000313" key="2">
    <source>
        <dbReference type="Proteomes" id="UP001488838"/>
    </source>
</evidence>
<dbReference type="PANTHER" id="PTHR23267">
    <property type="entry name" value="IMMUNOGLOBULIN LIGHT CHAIN"/>
    <property type="match status" value="1"/>
</dbReference>
<dbReference type="InterPro" id="IPR013783">
    <property type="entry name" value="Ig-like_fold"/>
</dbReference>
<organism evidence="1 2">
    <name type="scientific">Myodes glareolus</name>
    <name type="common">Bank vole</name>
    <name type="synonym">Clethrionomys glareolus</name>
    <dbReference type="NCBI Taxonomy" id="447135"/>
    <lineage>
        <taxon>Eukaryota</taxon>
        <taxon>Metazoa</taxon>
        <taxon>Chordata</taxon>
        <taxon>Craniata</taxon>
        <taxon>Vertebrata</taxon>
        <taxon>Euteleostomi</taxon>
        <taxon>Mammalia</taxon>
        <taxon>Eutheria</taxon>
        <taxon>Euarchontoglires</taxon>
        <taxon>Glires</taxon>
        <taxon>Rodentia</taxon>
        <taxon>Myomorpha</taxon>
        <taxon>Muroidea</taxon>
        <taxon>Cricetidae</taxon>
        <taxon>Arvicolinae</taxon>
        <taxon>Myodes</taxon>
    </lineage>
</organism>
<dbReference type="Proteomes" id="UP001488838">
    <property type="component" value="Unassembled WGS sequence"/>
</dbReference>
<reference evidence="1 2" key="1">
    <citation type="journal article" date="2023" name="bioRxiv">
        <title>Conserved and derived expression patterns and positive selection on dental genes reveal complex evolutionary context of ever-growing rodent molars.</title>
        <authorList>
            <person name="Calamari Z.T."/>
            <person name="Song A."/>
            <person name="Cohen E."/>
            <person name="Akter M."/>
            <person name="Roy R.D."/>
            <person name="Hallikas O."/>
            <person name="Christensen M.M."/>
            <person name="Li P."/>
            <person name="Marangoni P."/>
            <person name="Jernvall J."/>
            <person name="Klein O.D."/>
        </authorList>
    </citation>
    <scope>NUCLEOTIDE SEQUENCE [LARGE SCALE GENOMIC DNA]</scope>
    <source>
        <strain evidence="1">V071</strain>
    </source>
</reference>
<accession>A0AAW0H1E2</accession>
<dbReference type="InterPro" id="IPR050150">
    <property type="entry name" value="IgV_Light_Chain"/>
</dbReference>
<evidence type="ECO:0000313" key="1">
    <source>
        <dbReference type="EMBL" id="KAK7796183.1"/>
    </source>
</evidence>
<gene>
    <name evidence="1" type="ORF">U0070_007664</name>
</gene>
<sequence>MAHKHVEIMMTPYLSYMTVYGGENVTTSSQSSQSLYSSPKHYLACYQQKPGQSPKLCLCRYHNDPVSIFLGCVSRKKITISCRASQSLYNSNTKKNHLNWYQQKPGQSPKLLIY</sequence>
<proteinExistence type="predicted"/>
<keyword evidence="2" id="KW-1185">Reference proteome</keyword>
<comment type="caution">
    <text evidence="1">The sequence shown here is derived from an EMBL/GenBank/DDBJ whole genome shotgun (WGS) entry which is preliminary data.</text>
</comment>
<dbReference type="Gene3D" id="2.60.40.10">
    <property type="entry name" value="Immunoglobulins"/>
    <property type="match status" value="2"/>
</dbReference>